<dbReference type="SUPFAM" id="SSF56112">
    <property type="entry name" value="Protein kinase-like (PK-like)"/>
    <property type="match status" value="1"/>
</dbReference>
<dbReference type="AlphaFoldDB" id="A0A7U4RQJ2"/>
<evidence type="ECO:0000256" key="1">
    <source>
        <dbReference type="ARBA" id="ARBA00010165"/>
    </source>
</evidence>
<evidence type="ECO:0000256" key="7">
    <source>
        <dbReference type="ARBA" id="ARBA00022840"/>
    </source>
</evidence>
<dbReference type="RefSeq" id="WP_046550972.1">
    <property type="nucleotide sequence ID" value="NZ_CP011308.1"/>
</dbReference>
<keyword evidence="4" id="KW-0808">Transferase</keyword>
<keyword evidence="5" id="KW-0547">Nucleotide-binding</keyword>
<keyword evidence="7" id="KW-0067">ATP-binding</keyword>
<feature type="domain" description="Aminoglycoside phosphotransferase" evidence="8">
    <location>
        <begin position="33"/>
        <end position="281"/>
    </location>
</feature>
<dbReference type="GO" id="GO:0009086">
    <property type="term" value="P:methionine biosynthetic process"/>
    <property type="evidence" value="ECO:0007669"/>
    <property type="project" value="InterPro"/>
</dbReference>
<dbReference type="PIRSF" id="PIRSF031134">
    <property type="entry name" value="MTRK"/>
    <property type="match status" value="1"/>
</dbReference>
<dbReference type="NCBIfam" id="TIGR01767">
    <property type="entry name" value="MTRK"/>
    <property type="match status" value="1"/>
</dbReference>
<evidence type="ECO:0000256" key="6">
    <source>
        <dbReference type="ARBA" id="ARBA00022777"/>
    </source>
</evidence>
<gene>
    <name evidence="9" type="ORF">YH65_05400</name>
</gene>
<dbReference type="InterPro" id="IPR009212">
    <property type="entry name" value="Methylthioribose_kinase"/>
</dbReference>
<evidence type="ECO:0000313" key="10">
    <source>
        <dbReference type="Proteomes" id="UP000034444"/>
    </source>
</evidence>
<evidence type="ECO:0000256" key="4">
    <source>
        <dbReference type="ARBA" id="ARBA00022679"/>
    </source>
</evidence>
<sequence>MAYTILDTSNLEAYLFSLPQIKSFFNTDALLINEIGDGNLNFVFLVTSADDASKQLILKQAVPYLRCVGESYPLSKERMTYEIRSMERFSELSPHIPKIYHFDEEMSMIIMEYLGEHIIMRKGMIDGVKYPKFAEHISSFLAETLFKTSSLYLSSSEKRELTAQFIGNSELCKLTEDFVFTAPFMEHETNAELPELSDEAERITKDLELKTKILQLKHKFINRCDALIHGDLHTGSIMINEEETYVIDSEFAFVGPMGFDVGALIANLAMSWVSHTVLDETSDYADWILRTIEEVWQKFEKKFLQLWDETKESALFAKGFADTQIRKAYQEEYMLALLRESIGFAGCKIIRRQFGIAGVDDIRGIEDAQKREAANRLAIKIGERFIKEHNILNNINNAMTLIKA</sequence>
<dbReference type="OrthoDB" id="9777791at2"/>
<proteinExistence type="inferred from homology"/>
<dbReference type="Gene3D" id="3.30.200.20">
    <property type="entry name" value="Phosphorylase Kinase, domain 1"/>
    <property type="match status" value="1"/>
</dbReference>
<evidence type="ECO:0000256" key="2">
    <source>
        <dbReference type="ARBA" id="ARBA00011738"/>
    </source>
</evidence>
<evidence type="ECO:0000313" key="9">
    <source>
        <dbReference type="EMBL" id="AKF24885.1"/>
    </source>
</evidence>
<evidence type="ECO:0000256" key="3">
    <source>
        <dbReference type="ARBA" id="ARBA00012128"/>
    </source>
</evidence>
<reference evidence="10" key="2">
    <citation type="journal article" date="2017" name="Stand. Genomic Sci.">
        <title>Complete genome sequence of the sulfur-oxidizing chemolithoautotrophic Sulfurovum lithotrophicum 42BKTT.</title>
        <authorList>
            <person name="Jeon W."/>
            <person name="Priscilla L."/>
            <person name="Park G."/>
            <person name="Lee H."/>
            <person name="Lee N."/>
            <person name="Lee D."/>
            <person name="Kwon H."/>
            <person name="Ahn I."/>
            <person name="Lee C."/>
            <person name="Lee H."/>
            <person name="Ahn J."/>
        </authorList>
    </citation>
    <scope>NUCLEOTIDE SEQUENCE [LARGE SCALE GENOMIC DNA]</scope>
    <source>
        <strain evidence="10">ATCC BAA-797 / 42BKT</strain>
    </source>
</reference>
<dbReference type="Pfam" id="PF01636">
    <property type="entry name" value="APH"/>
    <property type="match status" value="1"/>
</dbReference>
<dbReference type="KEGG" id="slh:YH65_05400"/>
<dbReference type="GO" id="GO:0005524">
    <property type="term" value="F:ATP binding"/>
    <property type="evidence" value="ECO:0007669"/>
    <property type="project" value="UniProtKB-KW"/>
</dbReference>
<dbReference type="EMBL" id="CP011308">
    <property type="protein sequence ID" value="AKF24885.1"/>
    <property type="molecule type" value="Genomic_DNA"/>
</dbReference>
<comment type="similarity">
    <text evidence="1">Belongs to the methylthioribose kinase family.</text>
</comment>
<dbReference type="PANTHER" id="PTHR34273:SF2">
    <property type="entry name" value="METHYLTHIORIBOSE KINASE"/>
    <property type="match status" value="1"/>
</dbReference>
<keyword evidence="10" id="KW-1185">Reference proteome</keyword>
<protein>
    <recommendedName>
        <fullName evidence="3">S-methyl-5-thioribose kinase</fullName>
        <ecNumber evidence="3">2.7.1.100</ecNumber>
    </recommendedName>
</protein>
<dbReference type="InterPro" id="IPR011009">
    <property type="entry name" value="Kinase-like_dom_sf"/>
</dbReference>
<dbReference type="Proteomes" id="UP000034444">
    <property type="component" value="Chromosome"/>
</dbReference>
<evidence type="ECO:0000256" key="5">
    <source>
        <dbReference type="ARBA" id="ARBA00022741"/>
    </source>
</evidence>
<dbReference type="PANTHER" id="PTHR34273">
    <property type="entry name" value="METHYLTHIORIBOSE KINASE"/>
    <property type="match status" value="1"/>
</dbReference>
<reference evidence="9 10" key="1">
    <citation type="submission" date="2015-04" db="EMBL/GenBank/DDBJ databases">
        <title>Complete genome sequence of Sulfurovum lithotrophicum ATCC BAA-797T.</title>
        <authorList>
            <person name="Ahn J."/>
            <person name="Park G."/>
            <person name="Jeon W."/>
            <person name="Jang Y."/>
            <person name="Jang M."/>
            <person name="Lee H."/>
            <person name="Lee H."/>
        </authorList>
    </citation>
    <scope>NUCLEOTIDE SEQUENCE [LARGE SCALE GENOMIC DNA]</scope>
    <source>
        <strain evidence="10">ATCC BAA-797 / 42BKT</strain>
    </source>
</reference>
<comment type="subunit">
    <text evidence="2">Homodimer.</text>
</comment>
<dbReference type="InterPro" id="IPR002575">
    <property type="entry name" value="Aminoglycoside_PTrfase"/>
</dbReference>
<dbReference type="GO" id="GO:0046522">
    <property type="term" value="F:S-methyl-5-thioribose kinase activity"/>
    <property type="evidence" value="ECO:0007669"/>
    <property type="project" value="UniProtKB-EC"/>
</dbReference>
<evidence type="ECO:0000259" key="8">
    <source>
        <dbReference type="Pfam" id="PF01636"/>
    </source>
</evidence>
<organism evidence="9 10">
    <name type="scientific">Sulfurovum lithotrophicum</name>
    <dbReference type="NCBI Taxonomy" id="206403"/>
    <lineage>
        <taxon>Bacteria</taxon>
        <taxon>Pseudomonadati</taxon>
        <taxon>Campylobacterota</taxon>
        <taxon>Epsilonproteobacteria</taxon>
        <taxon>Campylobacterales</taxon>
        <taxon>Sulfurovaceae</taxon>
        <taxon>Sulfurovum</taxon>
    </lineage>
</organism>
<keyword evidence="6 9" id="KW-0418">Kinase</keyword>
<name>A0A7U4RQJ2_9BACT</name>
<dbReference type="Gene3D" id="3.90.1200.10">
    <property type="match status" value="1"/>
</dbReference>
<dbReference type="EC" id="2.7.1.100" evidence="3"/>
<accession>A0A7U4RQJ2</accession>